<protein>
    <recommendedName>
        <fullName evidence="1">DUF402 domain-containing protein</fullName>
    </recommendedName>
</protein>
<dbReference type="InterPro" id="IPR035930">
    <property type="entry name" value="FomD-like_sf"/>
</dbReference>
<accession>D1CHK3</accession>
<dbReference type="Pfam" id="PF04167">
    <property type="entry name" value="DUF402"/>
    <property type="match status" value="1"/>
</dbReference>
<dbReference type="eggNOG" id="COG2306">
    <property type="taxonomic scope" value="Bacteria"/>
</dbReference>
<sequence>MKGDYRPVGTPVILRSVRSVGDHLRVGFVRSFTVVEHESELLVLYIAPGYPCKRPVGVRGGPKGRILLKHLGRYEDWEWRDTRMLLLYRQGDAHSIQLFWRNEEFLEWYIDLHAPLRITSLGWDTSDFVLDLQVAPDFSSWSWKDEDELEFCVQLGRYNHAQVEAIRREGELALTRLRQDRLYYQRWIGWRPDSSWLLPSIPEGWELVNPELCQADECG</sequence>
<evidence type="ECO:0000259" key="1">
    <source>
        <dbReference type="Pfam" id="PF04167"/>
    </source>
</evidence>
<evidence type="ECO:0000313" key="2">
    <source>
        <dbReference type="EMBL" id="ACZ43224.1"/>
    </source>
</evidence>
<reference evidence="3" key="1">
    <citation type="journal article" date="2010" name="Stand. Genomic Sci.">
        <title>Complete genome sequence of 'Thermobaculum terrenum' type strain (YNP1).</title>
        <authorList>
            <person name="Kiss H."/>
            <person name="Cleland D."/>
            <person name="Lapidus A."/>
            <person name="Lucas S."/>
            <person name="Glavina Del Rio T."/>
            <person name="Nolan M."/>
            <person name="Tice H."/>
            <person name="Han C."/>
            <person name="Goodwin L."/>
            <person name="Pitluck S."/>
            <person name="Liolios K."/>
            <person name="Ivanova N."/>
            <person name="Mavromatis K."/>
            <person name="Ovchinnikova G."/>
            <person name="Pati A."/>
            <person name="Chen A."/>
            <person name="Palaniappan K."/>
            <person name="Land M."/>
            <person name="Hauser L."/>
            <person name="Chang Y."/>
            <person name="Jeffries C."/>
            <person name="Lu M."/>
            <person name="Brettin T."/>
            <person name="Detter J."/>
            <person name="Goker M."/>
            <person name="Tindall B."/>
            <person name="Beck B."/>
            <person name="McDermott T."/>
            <person name="Woyke T."/>
            <person name="Bristow J."/>
            <person name="Eisen J."/>
            <person name="Markowitz V."/>
            <person name="Hugenholtz P."/>
            <person name="Kyrpides N."/>
            <person name="Klenk H."/>
            <person name="Cheng J."/>
        </authorList>
    </citation>
    <scope>NUCLEOTIDE SEQUENCE [LARGE SCALE GENOMIC DNA]</scope>
    <source>
        <strain evidence="3">ATCC BAA-798 / YNP1</strain>
    </source>
</reference>
<dbReference type="HOGENOM" id="CLU_083275_1_0_0"/>
<name>D1CHK3_THET1</name>
<evidence type="ECO:0000313" key="3">
    <source>
        <dbReference type="Proteomes" id="UP000000323"/>
    </source>
</evidence>
<proteinExistence type="predicted"/>
<keyword evidence="3" id="KW-1185">Reference proteome</keyword>
<gene>
    <name evidence="2" type="ordered locus">Tter_2325</name>
</gene>
<dbReference type="STRING" id="525904.Tter_2325"/>
<dbReference type="InterPro" id="IPR007295">
    <property type="entry name" value="DUF402"/>
</dbReference>
<dbReference type="EMBL" id="CP001826">
    <property type="protein sequence ID" value="ACZ43224.1"/>
    <property type="molecule type" value="Genomic_DNA"/>
</dbReference>
<dbReference type="SUPFAM" id="SSF159234">
    <property type="entry name" value="FomD-like"/>
    <property type="match status" value="1"/>
</dbReference>
<feature type="domain" description="DUF402" evidence="1">
    <location>
        <begin position="78"/>
        <end position="179"/>
    </location>
</feature>
<dbReference type="KEGG" id="ttr:Tter_2325"/>
<dbReference type="Gene3D" id="2.40.380.10">
    <property type="entry name" value="FomD-like"/>
    <property type="match status" value="1"/>
</dbReference>
<dbReference type="AlphaFoldDB" id="D1CHK3"/>
<organism evidence="2 3">
    <name type="scientific">Thermobaculum terrenum (strain ATCC BAA-798 / CCMEE 7001 / YNP1)</name>
    <dbReference type="NCBI Taxonomy" id="525904"/>
    <lineage>
        <taxon>Bacteria</taxon>
        <taxon>Bacillati</taxon>
        <taxon>Chloroflexota</taxon>
        <taxon>Chloroflexia</taxon>
        <taxon>Candidatus Thermobaculales</taxon>
        <taxon>Candidatus Thermobaculaceae</taxon>
        <taxon>Thermobaculum</taxon>
    </lineage>
</organism>
<dbReference type="Proteomes" id="UP000000323">
    <property type="component" value="Chromosome 2"/>
</dbReference>